<sequence length="355" mass="40575">MMMHCDNTMLNEKIAQIQSLLKKQNLDYLIIGNFGHQVRDDLLYYLLLEHLELGVMIIPKKGTPILHSISFETEQLQKAYPALKVVPISSELYVLPKDHEKKRIAYRPSSMPKKYVQRRFVAFCDEETVMAIKAPKEIAFLKKAAQITDTIFSNVVTHWKQFKTEQDVATYIVMKTIELGAEPSFPPIVASGRRAANPHHHPEAKALLKGFCVIDMGIRYQGYCSDMTRTIYIGKPSKKEGEIYDHLRRVQEEAIEECLIGKKISDIAKNCRTRLGEEWNRHFTHALGHGLGTQVHEWPRVSTSVQEPLQENMYITIEPGVYPPGKFGIRIEDDVLITKHGPVVLTKTSKKLIIV</sequence>
<reference evidence="3" key="1">
    <citation type="submission" date="2017-09" db="EMBL/GenBank/DDBJ databases">
        <title>Depth-based differentiation of microbial function through sediment-hosted aquifers and enrichment of novel symbionts in the deep terrestrial subsurface.</title>
        <authorList>
            <person name="Probst A.J."/>
            <person name="Ladd B."/>
            <person name="Jarett J.K."/>
            <person name="Geller-Mcgrath D.E."/>
            <person name="Sieber C.M.K."/>
            <person name="Emerson J.B."/>
            <person name="Anantharaman K."/>
            <person name="Thomas B.C."/>
            <person name="Malmstrom R."/>
            <person name="Stieglmeier M."/>
            <person name="Klingl A."/>
            <person name="Woyke T."/>
            <person name="Ryan C.M."/>
            <person name="Banfield J.F."/>
        </authorList>
    </citation>
    <scope>NUCLEOTIDE SEQUENCE [LARGE SCALE GENOMIC DNA]</scope>
</reference>
<feature type="domain" description="Peptidase M24" evidence="1">
    <location>
        <begin position="141"/>
        <end position="339"/>
    </location>
</feature>
<dbReference type="Pfam" id="PF00557">
    <property type="entry name" value="Peptidase_M24"/>
    <property type="match status" value="1"/>
</dbReference>
<comment type="caution">
    <text evidence="2">The sequence shown here is derived from an EMBL/GenBank/DDBJ whole genome shotgun (WGS) entry which is preliminary data.</text>
</comment>
<dbReference type="EMBL" id="PFRH01000145">
    <property type="protein sequence ID" value="PJC52093.1"/>
    <property type="molecule type" value="Genomic_DNA"/>
</dbReference>
<dbReference type="InterPro" id="IPR036005">
    <property type="entry name" value="Creatinase/aminopeptidase-like"/>
</dbReference>
<dbReference type="AlphaFoldDB" id="A0A2M8F8N0"/>
<evidence type="ECO:0000313" key="2">
    <source>
        <dbReference type="EMBL" id="PJC52093.1"/>
    </source>
</evidence>
<dbReference type="InterPro" id="IPR000994">
    <property type="entry name" value="Pept_M24"/>
</dbReference>
<accession>A0A2M8F8N0</accession>
<dbReference type="SUPFAM" id="SSF53092">
    <property type="entry name" value="Creatinase/prolidase N-terminal domain"/>
    <property type="match status" value="1"/>
</dbReference>
<dbReference type="InterPro" id="IPR029149">
    <property type="entry name" value="Creatin/AminoP/Spt16_N"/>
</dbReference>
<dbReference type="Proteomes" id="UP000231456">
    <property type="component" value="Unassembled WGS sequence"/>
</dbReference>
<dbReference type="SUPFAM" id="SSF55920">
    <property type="entry name" value="Creatinase/aminopeptidase"/>
    <property type="match status" value="1"/>
</dbReference>
<dbReference type="InterPro" id="IPR050659">
    <property type="entry name" value="Peptidase_M24B"/>
</dbReference>
<evidence type="ECO:0000259" key="1">
    <source>
        <dbReference type="Pfam" id="PF00557"/>
    </source>
</evidence>
<protein>
    <recommendedName>
        <fullName evidence="1">Peptidase M24 domain-containing protein</fullName>
    </recommendedName>
</protein>
<dbReference type="Gene3D" id="3.90.230.10">
    <property type="entry name" value="Creatinase/methionine aminopeptidase superfamily"/>
    <property type="match status" value="1"/>
</dbReference>
<evidence type="ECO:0000313" key="3">
    <source>
        <dbReference type="Proteomes" id="UP000231456"/>
    </source>
</evidence>
<dbReference type="PANTHER" id="PTHR46112:SF3">
    <property type="entry name" value="AMINOPEPTIDASE YPDF"/>
    <property type="match status" value="1"/>
</dbReference>
<dbReference type="PANTHER" id="PTHR46112">
    <property type="entry name" value="AMINOPEPTIDASE"/>
    <property type="match status" value="1"/>
</dbReference>
<proteinExistence type="predicted"/>
<gene>
    <name evidence="2" type="ORF">CO030_04700</name>
</gene>
<organism evidence="2 3">
    <name type="scientific">Candidatus Magasanikbacteria bacterium CG_4_9_14_0_2_um_filter_42_11</name>
    <dbReference type="NCBI Taxonomy" id="1974643"/>
    <lineage>
        <taxon>Bacteria</taxon>
        <taxon>Candidatus Magasanikiibacteriota</taxon>
    </lineage>
</organism>
<name>A0A2M8F8N0_9BACT</name>